<protein>
    <submittedName>
        <fullName evidence="1">Uncharacterized protein</fullName>
    </submittedName>
</protein>
<name>A0A067K108_JATCU</name>
<accession>A0A067K108</accession>
<gene>
    <name evidence="1" type="ORF">JCGZ_19322</name>
</gene>
<dbReference type="Proteomes" id="UP000027138">
    <property type="component" value="Unassembled WGS sequence"/>
</dbReference>
<evidence type="ECO:0000313" key="2">
    <source>
        <dbReference type="Proteomes" id="UP000027138"/>
    </source>
</evidence>
<dbReference type="EMBL" id="KK914732">
    <property type="protein sequence ID" value="KDP29807.1"/>
    <property type="molecule type" value="Genomic_DNA"/>
</dbReference>
<proteinExistence type="predicted"/>
<keyword evidence="2" id="KW-1185">Reference proteome</keyword>
<reference evidence="1 2" key="1">
    <citation type="journal article" date="2014" name="PLoS ONE">
        <title>Global Analysis of Gene Expression Profiles in Physic Nut (Jatropha curcas L.) Seedlings Exposed to Salt Stress.</title>
        <authorList>
            <person name="Zhang L."/>
            <person name="Zhang C."/>
            <person name="Wu P."/>
            <person name="Chen Y."/>
            <person name="Li M."/>
            <person name="Jiang H."/>
            <person name="Wu G."/>
        </authorList>
    </citation>
    <scope>NUCLEOTIDE SEQUENCE [LARGE SCALE GENOMIC DNA]</scope>
    <source>
        <strain evidence="2">cv. GZQX0401</strain>
        <tissue evidence="1">Young leaves</tissue>
    </source>
</reference>
<organism evidence="1 2">
    <name type="scientific">Jatropha curcas</name>
    <name type="common">Barbados nut</name>
    <dbReference type="NCBI Taxonomy" id="180498"/>
    <lineage>
        <taxon>Eukaryota</taxon>
        <taxon>Viridiplantae</taxon>
        <taxon>Streptophyta</taxon>
        <taxon>Embryophyta</taxon>
        <taxon>Tracheophyta</taxon>
        <taxon>Spermatophyta</taxon>
        <taxon>Magnoliopsida</taxon>
        <taxon>eudicotyledons</taxon>
        <taxon>Gunneridae</taxon>
        <taxon>Pentapetalae</taxon>
        <taxon>rosids</taxon>
        <taxon>fabids</taxon>
        <taxon>Malpighiales</taxon>
        <taxon>Euphorbiaceae</taxon>
        <taxon>Crotonoideae</taxon>
        <taxon>Jatropheae</taxon>
        <taxon>Jatropha</taxon>
    </lineage>
</organism>
<sequence length="149" mass="16290">MYGRSMPHVHLVKYDMDNMIKPYGQHRSSSLSPFSTTIRCKGGGDRLPWSRWSIFQLSLALIGPPVMQIGAVSFNSSGSSISSKNPLFSTTMHTENGRVVEFMQISGLFGIFRSSCTAAGGGGPVIGRRHSGEAPKRQNDLLFARIVEL</sequence>
<dbReference type="AlphaFoldDB" id="A0A067K108"/>
<evidence type="ECO:0000313" key="1">
    <source>
        <dbReference type="EMBL" id="KDP29807.1"/>
    </source>
</evidence>